<evidence type="ECO:0000256" key="1">
    <source>
        <dbReference type="SAM" id="MobiDB-lite"/>
    </source>
</evidence>
<organism evidence="2 3">
    <name type="scientific">Pleurodeles waltl</name>
    <name type="common">Iberian ribbed newt</name>
    <dbReference type="NCBI Taxonomy" id="8319"/>
    <lineage>
        <taxon>Eukaryota</taxon>
        <taxon>Metazoa</taxon>
        <taxon>Chordata</taxon>
        <taxon>Craniata</taxon>
        <taxon>Vertebrata</taxon>
        <taxon>Euteleostomi</taxon>
        <taxon>Amphibia</taxon>
        <taxon>Batrachia</taxon>
        <taxon>Caudata</taxon>
        <taxon>Salamandroidea</taxon>
        <taxon>Salamandridae</taxon>
        <taxon>Pleurodelinae</taxon>
        <taxon>Pleurodeles</taxon>
    </lineage>
</organism>
<accession>A0AAV7QRL8</accession>
<evidence type="ECO:0000313" key="2">
    <source>
        <dbReference type="EMBL" id="KAJ1141679.1"/>
    </source>
</evidence>
<comment type="caution">
    <text evidence="2">The sequence shown here is derived from an EMBL/GenBank/DDBJ whole genome shotgun (WGS) entry which is preliminary data.</text>
</comment>
<feature type="region of interest" description="Disordered" evidence="1">
    <location>
        <begin position="35"/>
        <end position="65"/>
    </location>
</feature>
<gene>
    <name evidence="2" type="ORF">NDU88_008007</name>
</gene>
<dbReference type="Proteomes" id="UP001066276">
    <property type="component" value="Chromosome 6"/>
</dbReference>
<proteinExistence type="predicted"/>
<protein>
    <submittedName>
        <fullName evidence="2">Uncharacterized protein</fullName>
    </submittedName>
</protein>
<dbReference type="AlphaFoldDB" id="A0AAV7QRL8"/>
<name>A0AAV7QRL8_PLEWA</name>
<evidence type="ECO:0000313" key="3">
    <source>
        <dbReference type="Proteomes" id="UP001066276"/>
    </source>
</evidence>
<reference evidence="2" key="1">
    <citation type="journal article" date="2022" name="bioRxiv">
        <title>Sequencing and chromosome-scale assembly of the giantPleurodeles waltlgenome.</title>
        <authorList>
            <person name="Brown T."/>
            <person name="Elewa A."/>
            <person name="Iarovenko S."/>
            <person name="Subramanian E."/>
            <person name="Araus A.J."/>
            <person name="Petzold A."/>
            <person name="Susuki M."/>
            <person name="Suzuki K.-i.T."/>
            <person name="Hayashi T."/>
            <person name="Toyoda A."/>
            <person name="Oliveira C."/>
            <person name="Osipova E."/>
            <person name="Leigh N.D."/>
            <person name="Simon A."/>
            <person name="Yun M.H."/>
        </authorList>
    </citation>
    <scope>NUCLEOTIDE SEQUENCE</scope>
    <source>
        <strain evidence="2">20211129_DDA</strain>
        <tissue evidence="2">Liver</tissue>
    </source>
</reference>
<keyword evidence="3" id="KW-1185">Reference proteome</keyword>
<sequence length="138" mass="15725">MVDTAGVDDGMGVDEDKMIDLDYEEDLDDWEEGELREKEVSMTTTQGQEVSRKDGGKRRPGMGFKRQVYVNPWENTLRHTTSPLQERRLSSKGARSWTRPVTPLTSDHFFNFSNHRGGRGYVLASCPLLVPTKEHMHG</sequence>
<dbReference type="EMBL" id="JANPWB010000010">
    <property type="protein sequence ID" value="KAJ1141679.1"/>
    <property type="molecule type" value="Genomic_DNA"/>
</dbReference>